<protein>
    <submittedName>
        <fullName evidence="1">Uncharacterized protein</fullName>
    </submittedName>
</protein>
<accession>A0ACB8WL35</accession>
<dbReference type="Proteomes" id="UP000831701">
    <property type="component" value="Chromosome 8"/>
</dbReference>
<name>A0ACB8WL35_9TELE</name>
<reference evidence="1" key="1">
    <citation type="submission" date="2022-04" db="EMBL/GenBank/DDBJ databases">
        <title>Jade perch genome.</title>
        <authorList>
            <person name="Chao B."/>
        </authorList>
    </citation>
    <scope>NUCLEOTIDE SEQUENCE</scope>
    <source>
        <strain evidence="1">CB-2022</strain>
    </source>
</reference>
<proteinExistence type="predicted"/>
<comment type="caution">
    <text evidence="1">The sequence shown here is derived from an EMBL/GenBank/DDBJ whole genome shotgun (WGS) entry which is preliminary data.</text>
</comment>
<organism evidence="1 2">
    <name type="scientific">Scortum barcoo</name>
    <name type="common">barcoo grunter</name>
    <dbReference type="NCBI Taxonomy" id="214431"/>
    <lineage>
        <taxon>Eukaryota</taxon>
        <taxon>Metazoa</taxon>
        <taxon>Chordata</taxon>
        <taxon>Craniata</taxon>
        <taxon>Vertebrata</taxon>
        <taxon>Euteleostomi</taxon>
        <taxon>Actinopterygii</taxon>
        <taxon>Neopterygii</taxon>
        <taxon>Teleostei</taxon>
        <taxon>Neoteleostei</taxon>
        <taxon>Acanthomorphata</taxon>
        <taxon>Eupercaria</taxon>
        <taxon>Centrarchiformes</taxon>
        <taxon>Terapontoidei</taxon>
        <taxon>Terapontidae</taxon>
        <taxon>Scortum</taxon>
    </lineage>
</organism>
<evidence type="ECO:0000313" key="2">
    <source>
        <dbReference type="Proteomes" id="UP000831701"/>
    </source>
</evidence>
<dbReference type="EMBL" id="CM041538">
    <property type="protein sequence ID" value="KAI3368780.1"/>
    <property type="molecule type" value="Genomic_DNA"/>
</dbReference>
<evidence type="ECO:0000313" key="1">
    <source>
        <dbReference type="EMBL" id="KAI3368780.1"/>
    </source>
</evidence>
<sequence length="202" mass="21810">MCDVRNLGFYVSVFFTRMADGSLADKLCSASARGNLPEVLFLLQNGADVNGFNTYERTALQLPLTLFSFSLLILLTPFCAQVVMLGSTAVIEALLAAGADPNVRDPTCGLTVMHDAAREGFVESVRVLVDHGADANLTDKKGNLPLHLAAKGGYLDVIQLLIGSTADPQTTNDQGYTAAQLALQHHWMDAAKYIEEYLSSRE</sequence>
<keyword evidence="2" id="KW-1185">Reference proteome</keyword>
<gene>
    <name evidence="1" type="ORF">L3Q82_025765</name>
</gene>